<gene>
    <name evidence="1" type="ORF">SOASR030_37240</name>
</gene>
<name>A0AAV5N9S9_9GAMM</name>
<sequence>MSTTVTLTTGLKVGEEYHREVDIQELTAQHMIDADAASERVVESRNGPVLVKSPSRMTYELMRRAVKRIGPINGPISIAELGKLTIEDLSALESAIFNHQEQSLSSAVEREGR</sequence>
<dbReference type="AlphaFoldDB" id="A0AAV5N9S9"/>
<organism evidence="1 2">
    <name type="scientific">Leminorella grimontii</name>
    <dbReference type="NCBI Taxonomy" id="82981"/>
    <lineage>
        <taxon>Bacteria</taxon>
        <taxon>Pseudomonadati</taxon>
        <taxon>Pseudomonadota</taxon>
        <taxon>Gammaproteobacteria</taxon>
        <taxon>Enterobacterales</taxon>
        <taxon>Budviciaceae</taxon>
        <taxon>Leminorella</taxon>
    </lineage>
</organism>
<evidence type="ECO:0000313" key="2">
    <source>
        <dbReference type="Proteomes" id="UP001058124"/>
    </source>
</evidence>
<comment type="caution">
    <text evidence="1">The sequence shown here is derived from an EMBL/GenBank/DDBJ whole genome shotgun (WGS) entry which is preliminary data.</text>
</comment>
<evidence type="ECO:0000313" key="1">
    <source>
        <dbReference type="EMBL" id="GKX57612.1"/>
    </source>
</evidence>
<accession>A0AAV5N9S9</accession>
<dbReference type="Proteomes" id="UP001058124">
    <property type="component" value="Unassembled WGS sequence"/>
</dbReference>
<dbReference type="Pfam" id="PF23746">
    <property type="entry name" value="Gp41_Mu"/>
    <property type="match status" value="1"/>
</dbReference>
<dbReference type="EMBL" id="BRLH01000020">
    <property type="protein sequence ID" value="GKX57612.1"/>
    <property type="molecule type" value="Genomic_DNA"/>
</dbReference>
<keyword evidence="2" id="KW-1185">Reference proteome</keyword>
<proteinExistence type="predicted"/>
<protein>
    <submittedName>
        <fullName evidence="1">Mu-like prophage FluMu protein gp41</fullName>
    </submittedName>
</protein>
<reference evidence="1" key="1">
    <citation type="submission" date="2022-06" db="EMBL/GenBank/DDBJ databases">
        <title>Draft genome sequences of Leminorella grimontii str. JCM5902.</title>
        <authorList>
            <person name="Wakabayashi Y."/>
            <person name="Kojima K."/>
        </authorList>
    </citation>
    <scope>NUCLEOTIDE SEQUENCE</scope>
    <source>
        <strain evidence="1">JCM 5902</strain>
    </source>
</reference>
<dbReference type="InterPro" id="IPR056974">
    <property type="entry name" value="Tail_Gp41-like"/>
</dbReference>
<dbReference type="RefSeq" id="WP_027275836.1">
    <property type="nucleotide sequence ID" value="NZ_BRLH01000020.1"/>
</dbReference>